<evidence type="ECO:0000313" key="2">
    <source>
        <dbReference type="Proteomes" id="UP000886787"/>
    </source>
</evidence>
<accession>A0A9D1CUX5</accession>
<dbReference type="EMBL" id="DVFW01000025">
    <property type="protein sequence ID" value="HIQ80614.1"/>
    <property type="molecule type" value="Genomic_DNA"/>
</dbReference>
<organism evidence="1 2">
    <name type="scientific">Candidatus Scatavimonas merdigallinarum</name>
    <dbReference type="NCBI Taxonomy" id="2840914"/>
    <lineage>
        <taxon>Bacteria</taxon>
        <taxon>Bacillati</taxon>
        <taxon>Bacillota</taxon>
        <taxon>Clostridia</taxon>
        <taxon>Eubacteriales</taxon>
        <taxon>Oscillospiraceae</taxon>
        <taxon>Oscillospiraceae incertae sedis</taxon>
        <taxon>Candidatus Scatavimonas</taxon>
    </lineage>
</organism>
<comment type="caution">
    <text evidence="1">The sequence shown here is derived from an EMBL/GenBank/DDBJ whole genome shotgun (WGS) entry which is preliminary data.</text>
</comment>
<dbReference type="SUPFAM" id="SSF50475">
    <property type="entry name" value="FMN-binding split barrel"/>
    <property type="match status" value="1"/>
</dbReference>
<protein>
    <submittedName>
        <fullName evidence="1">Pyridoxamine 5'-phosphate oxidase family protein</fullName>
    </submittedName>
</protein>
<gene>
    <name evidence="1" type="ORF">IAD32_04935</name>
</gene>
<evidence type="ECO:0000313" key="1">
    <source>
        <dbReference type="EMBL" id="HIQ80614.1"/>
    </source>
</evidence>
<dbReference type="AlphaFoldDB" id="A0A9D1CUX5"/>
<proteinExistence type="predicted"/>
<dbReference type="PANTHER" id="PTHR34071:SF2">
    <property type="entry name" value="FLAVIN-NUCLEOTIDE-BINDING PROTEIN"/>
    <property type="match status" value="1"/>
</dbReference>
<sequence>MFRNMRRKKQALSREECGMILDRCTSGVLALSGDAGYPYAVPISYVYDGKKLYFHSAKSGHKLDAIRQNPKASFCVVAQDQVVPEEYTTCFQSVIVFGTIRVLREKTEKRTAIERLALKYAPEDTAENRWKTIEREWNILCMLEMTPEHISGKESRKLAQNRLAEKQEKT</sequence>
<dbReference type="Gene3D" id="2.30.110.10">
    <property type="entry name" value="Electron Transport, Fmn-binding Protein, Chain A"/>
    <property type="match status" value="1"/>
</dbReference>
<reference evidence="1" key="2">
    <citation type="journal article" date="2021" name="PeerJ">
        <title>Extensive microbial diversity within the chicken gut microbiome revealed by metagenomics and culture.</title>
        <authorList>
            <person name="Gilroy R."/>
            <person name="Ravi A."/>
            <person name="Getino M."/>
            <person name="Pursley I."/>
            <person name="Horton D.L."/>
            <person name="Alikhan N.F."/>
            <person name="Baker D."/>
            <person name="Gharbi K."/>
            <person name="Hall N."/>
            <person name="Watson M."/>
            <person name="Adriaenssens E.M."/>
            <person name="Foster-Nyarko E."/>
            <person name="Jarju S."/>
            <person name="Secka A."/>
            <person name="Antonio M."/>
            <person name="Oren A."/>
            <person name="Chaudhuri R.R."/>
            <person name="La Ragione R."/>
            <person name="Hildebrand F."/>
            <person name="Pallen M.J."/>
        </authorList>
    </citation>
    <scope>NUCLEOTIDE SEQUENCE</scope>
    <source>
        <strain evidence="1">ChiSjej1B19-3389</strain>
    </source>
</reference>
<dbReference type="Pfam" id="PF12900">
    <property type="entry name" value="Pyridox_ox_2"/>
    <property type="match status" value="1"/>
</dbReference>
<dbReference type="InterPro" id="IPR012349">
    <property type="entry name" value="Split_barrel_FMN-bd"/>
</dbReference>
<dbReference type="InterPro" id="IPR024747">
    <property type="entry name" value="Pyridox_Oxase-rel"/>
</dbReference>
<dbReference type="PANTHER" id="PTHR34071">
    <property type="entry name" value="5-NITROIMIDAZOLE ANTIBIOTICS RESISTANCE PROTEIN, NIMA-FAMILY-RELATED PROTEIN-RELATED"/>
    <property type="match status" value="1"/>
</dbReference>
<dbReference type="Proteomes" id="UP000886787">
    <property type="component" value="Unassembled WGS sequence"/>
</dbReference>
<name>A0A9D1CUX5_9FIRM</name>
<reference evidence="1" key="1">
    <citation type="submission" date="2020-10" db="EMBL/GenBank/DDBJ databases">
        <authorList>
            <person name="Gilroy R."/>
        </authorList>
    </citation>
    <scope>NUCLEOTIDE SEQUENCE</scope>
    <source>
        <strain evidence="1">ChiSjej1B19-3389</strain>
    </source>
</reference>